<dbReference type="AlphaFoldDB" id="W5LU77"/>
<evidence type="ECO:0000256" key="3">
    <source>
        <dbReference type="SAM" id="SignalP"/>
    </source>
</evidence>
<feature type="region of interest" description="Disordered" evidence="1">
    <location>
        <begin position="35"/>
        <end position="64"/>
    </location>
</feature>
<evidence type="ECO:0000313" key="4">
    <source>
        <dbReference type="Ensembl" id="ENSAMXP00000026693.2"/>
    </source>
</evidence>
<reference evidence="5" key="2">
    <citation type="journal article" date="2014" name="Nat. Commun.">
        <title>The cavefish genome reveals candidate genes for eye loss.</title>
        <authorList>
            <person name="McGaugh S.E."/>
            <person name="Gross J.B."/>
            <person name="Aken B."/>
            <person name="Blin M."/>
            <person name="Borowsky R."/>
            <person name="Chalopin D."/>
            <person name="Hinaux H."/>
            <person name="Jeffery W.R."/>
            <person name="Keene A."/>
            <person name="Ma L."/>
            <person name="Minx P."/>
            <person name="Murphy D."/>
            <person name="O'Quin K.E."/>
            <person name="Retaux S."/>
            <person name="Rohner N."/>
            <person name="Searle S.M."/>
            <person name="Stahl B.A."/>
            <person name="Tabin C."/>
            <person name="Volff J.N."/>
            <person name="Yoshizawa M."/>
            <person name="Warren W.C."/>
        </authorList>
    </citation>
    <scope>NUCLEOTIDE SEQUENCE [LARGE SCALE GENOMIC DNA]</scope>
    <source>
        <strain evidence="5">female</strain>
    </source>
</reference>
<name>W5LU77_ASTMX</name>
<keyword evidence="5" id="KW-1185">Reference proteome</keyword>
<dbReference type="InterPro" id="IPR013783">
    <property type="entry name" value="Ig-like_fold"/>
</dbReference>
<feature type="compositionally biased region" description="Polar residues" evidence="1">
    <location>
        <begin position="35"/>
        <end position="49"/>
    </location>
</feature>
<dbReference type="Bgee" id="ENSAMXG00000025988">
    <property type="expression patterns" value="Expressed in camera-type eye and 14 other cell types or tissues"/>
</dbReference>
<dbReference type="InterPro" id="IPR003961">
    <property type="entry name" value="FN3_dom"/>
</dbReference>
<proteinExistence type="predicted"/>
<dbReference type="SUPFAM" id="SSF49265">
    <property type="entry name" value="Fibronectin type III"/>
    <property type="match status" value="1"/>
</dbReference>
<dbReference type="eggNOG" id="ENOG502S6IA">
    <property type="taxonomic scope" value="Eukaryota"/>
</dbReference>
<dbReference type="InterPro" id="IPR036116">
    <property type="entry name" value="FN3_sf"/>
</dbReference>
<feature type="transmembrane region" description="Helical" evidence="2">
    <location>
        <begin position="198"/>
        <end position="222"/>
    </location>
</feature>
<dbReference type="Ensembl" id="ENSAMXT00000026714.2">
    <property type="protein sequence ID" value="ENSAMXP00000026693.2"/>
    <property type="gene ID" value="ENSAMXG00000025988.2"/>
</dbReference>
<dbReference type="GeneTree" id="ENSGT00940000162696"/>
<keyword evidence="2" id="KW-0812">Transmembrane</keyword>
<feature type="signal peptide" evidence="3">
    <location>
        <begin position="1"/>
        <end position="34"/>
    </location>
</feature>
<organism evidence="4 5">
    <name type="scientific">Astyanax mexicanus</name>
    <name type="common">Blind cave fish</name>
    <name type="synonym">Astyanax fasciatus mexicanus</name>
    <dbReference type="NCBI Taxonomy" id="7994"/>
    <lineage>
        <taxon>Eukaryota</taxon>
        <taxon>Metazoa</taxon>
        <taxon>Chordata</taxon>
        <taxon>Craniata</taxon>
        <taxon>Vertebrata</taxon>
        <taxon>Euteleostomi</taxon>
        <taxon>Actinopterygii</taxon>
        <taxon>Neopterygii</taxon>
        <taxon>Teleostei</taxon>
        <taxon>Ostariophysi</taxon>
        <taxon>Characiformes</taxon>
        <taxon>Characoidei</taxon>
        <taxon>Acestrorhamphidae</taxon>
        <taxon>Acestrorhamphinae</taxon>
        <taxon>Astyanax</taxon>
    </lineage>
</organism>
<keyword evidence="3" id="KW-0732">Signal</keyword>
<dbReference type="InParanoid" id="W5LU77"/>
<reference evidence="4" key="3">
    <citation type="submission" date="2025-08" db="UniProtKB">
        <authorList>
            <consortium name="Ensembl"/>
        </authorList>
    </citation>
    <scope>IDENTIFICATION</scope>
</reference>
<keyword evidence="2" id="KW-0472">Membrane</keyword>
<accession>W5LU77</accession>
<reference evidence="5" key="1">
    <citation type="submission" date="2013-03" db="EMBL/GenBank/DDBJ databases">
        <authorList>
            <person name="Jeffery W."/>
            <person name="Warren W."/>
            <person name="Wilson R.K."/>
        </authorList>
    </citation>
    <scope>NUCLEOTIDE SEQUENCE</scope>
    <source>
        <strain evidence="5">female</strain>
    </source>
</reference>
<evidence type="ECO:0000256" key="2">
    <source>
        <dbReference type="SAM" id="Phobius"/>
    </source>
</evidence>
<dbReference type="STRING" id="7994.ENSAMXP00000026693"/>
<keyword evidence="2" id="KW-1133">Transmembrane helix</keyword>
<dbReference type="FunCoup" id="W5LU77">
    <property type="interactions" value="274"/>
</dbReference>
<dbReference type="HOGENOM" id="CLU_093350_0_0_1"/>
<protein>
    <submittedName>
        <fullName evidence="4">Uncharacterized protein</fullName>
    </submittedName>
</protein>
<dbReference type="Proteomes" id="UP000018467">
    <property type="component" value="Unassembled WGS sequence"/>
</dbReference>
<dbReference type="CDD" id="cd00063">
    <property type="entry name" value="FN3"/>
    <property type="match status" value="1"/>
</dbReference>
<sequence length="243" mass="26332">MLLSLVCSLWSLNSLTLPLLLSIVSIILPPLVAPSTSSPWNHSRPSNGFNTDDYNDDYDTETTTRPVDPVAKRCKYDLCQEQQPTCQELAASSGCSCPGMSGPNETPDPPTLRKLSQEGSGGVVVYWCAPASTVTHYVVQVKGREVELTAGERRRQLDLGEVEAGTEVCVQAVNRVGVSDRAKHSCTRFQPQSSESVLALKLGIIGGVVTLIVVLVLALLLWRLRIRRKTLARTENGGAEGML</sequence>
<dbReference type="Gene3D" id="2.60.40.10">
    <property type="entry name" value="Immunoglobulins"/>
    <property type="match status" value="1"/>
</dbReference>
<feature type="chain" id="PRO_5017222584" evidence="3">
    <location>
        <begin position="35"/>
        <end position="243"/>
    </location>
</feature>
<reference evidence="4" key="4">
    <citation type="submission" date="2025-09" db="UniProtKB">
        <authorList>
            <consortium name="Ensembl"/>
        </authorList>
    </citation>
    <scope>IDENTIFICATION</scope>
</reference>
<evidence type="ECO:0000313" key="5">
    <source>
        <dbReference type="Proteomes" id="UP000018467"/>
    </source>
</evidence>
<evidence type="ECO:0000256" key="1">
    <source>
        <dbReference type="SAM" id="MobiDB-lite"/>
    </source>
</evidence>